<gene>
    <name evidence="2" type="ORF">FSP39_017057</name>
</gene>
<dbReference type="AlphaFoldDB" id="A0AA89BXM5"/>
<dbReference type="GO" id="GO:0007018">
    <property type="term" value="P:microtubule-based movement"/>
    <property type="evidence" value="ECO:0007669"/>
    <property type="project" value="TreeGrafter"/>
</dbReference>
<dbReference type="Pfam" id="PF03645">
    <property type="entry name" value="Tctex-1"/>
    <property type="match status" value="1"/>
</dbReference>
<evidence type="ECO:0000256" key="1">
    <source>
        <dbReference type="ARBA" id="ARBA00005361"/>
    </source>
</evidence>
<name>A0AA89BXM5_PINIB</name>
<dbReference type="Gene3D" id="3.30.1140.40">
    <property type="entry name" value="Tctex-1"/>
    <property type="match status" value="1"/>
</dbReference>
<dbReference type="Proteomes" id="UP001186944">
    <property type="component" value="Unassembled WGS sequence"/>
</dbReference>
<comment type="similarity">
    <text evidence="1">Belongs to the dynein light chain Tctex-type family.</text>
</comment>
<sequence length="169" mass="19268">MDAVSKPRRKGARLPKAPFKDLSVRDAGREKVFLAESRSDTSEKILPEGLKLENTYRMEPDEGKRFVSYKVEGKMTEILGERLADVDYSDATGSTLSTELATQIKKELHQFPWNRYKYVVQVVIGEHKEQDVKIGSRCLWNQKTDNFACANYSNKSLFAVAACFAIYFD</sequence>
<accession>A0AA89BXM5</accession>
<dbReference type="CDD" id="cd21451">
    <property type="entry name" value="DLC-like_TCTEX1D"/>
    <property type="match status" value="1"/>
</dbReference>
<evidence type="ECO:0000313" key="3">
    <source>
        <dbReference type="Proteomes" id="UP001186944"/>
    </source>
</evidence>
<dbReference type="InterPro" id="IPR005334">
    <property type="entry name" value="Tctex-1-like"/>
</dbReference>
<dbReference type="GO" id="GO:0005868">
    <property type="term" value="C:cytoplasmic dynein complex"/>
    <property type="evidence" value="ECO:0007669"/>
    <property type="project" value="TreeGrafter"/>
</dbReference>
<dbReference type="PANTHER" id="PTHR21255">
    <property type="entry name" value="T-COMPLEX-ASSOCIATED-TESTIS-EXPRESSED 1/ DYNEIN LIGHT CHAIN"/>
    <property type="match status" value="1"/>
</dbReference>
<proteinExistence type="inferred from homology"/>
<dbReference type="InterPro" id="IPR038586">
    <property type="entry name" value="Tctex-1-like_sf"/>
</dbReference>
<reference evidence="2" key="1">
    <citation type="submission" date="2019-08" db="EMBL/GenBank/DDBJ databases">
        <title>The improved chromosome-level genome for the pearl oyster Pinctada fucata martensii using PacBio sequencing and Hi-C.</title>
        <authorList>
            <person name="Zheng Z."/>
        </authorList>
    </citation>
    <scope>NUCLEOTIDE SEQUENCE</scope>
    <source>
        <strain evidence="2">ZZ-2019</strain>
        <tissue evidence="2">Adductor muscle</tissue>
    </source>
</reference>
<organism evidence="2 3">
    <name type="scientific">Pinctada imbricata</name>
    <name type="common">Atlantic pearl-oyster</name>
    <name type="synonym">Pinctada martensii</name>
    <dbReference type="NCBI Taxonomy" id="66713"/>
    <lineage>
        <taxon>Eukaryota</taxon>
        <taxon>Metazoa</taxon>
        <taxon>Spiralia</taxon>
        <taxon>Lophotrochozoa</taxon>
        <taxon>Mollusca</taxon>
        <taxon>Bivalvia</taxon>
        <taxon>Autobranchia</taxon>
        <taxon>Pteriomorphia</taxon>
        <taxon>Pterioida</taxon>
        <taxon>Pterioidea</taxon>
        <taxon>Pteriidae</taxon>
        <taxon>Pinctada</taxon>
    </lineage>
</organism>
<protein>
    <submittedName>
        <fullName evidence="2">Uncharacterized protein</fullName>
    </submittedName>
</protein>
<dbReference type="GO" id="GO:0005737">
    <property type="term" value="C:cytoplasm"/>
    <property type="evidence" value="ECO:0007669"/>
    <property type="project" value="TreeGrafter"/>
</dbReference>
<dbReference type="EMBL" id="VSWD01000007">
    <property type="protein sequence ID" value="KAK3098189.1"/>
    <property type="molecule type" value="Genomic_DNA"/>
</dbReference>
<keyword evidence="3" id="KW-1185">Reference proteome</keyword>
<dbReference type="GO" id="GO:0045505">
    <property type="term" value="F:dynein intermediate chain binding"/>
    <property type="evidence" value="ECO:0007669"/>
    <property type="project" value="TreeGrafter"/>
</dbReference>
<evidence type="ECO:0000313" key="2">
    <source>
        <dbReference type="EMBL" id="KAK3098189.1"/>
    </source>
</evidence>
<comment type="caution">
    <text evidence="2">The sequence shown here is derived from an EMBL/GenBank/DDBJ whole genome shotgun (WGS) entry which is preliminary data.</text>
</comment>
<dbReference type="PANTHER" id="PTHR21255:SF7">
    <property type="entry name" value="DYNEIN LIGHT CHAIN TCTEX-TYPE PROTEIN 2B"/>
    <property type="match status" value="1"/>
</dbReference>